<dbReference type="EMBL" id="CM044704">
    <property type="protein sequence ID" value="KAI5669409.1"/>
    <property type="molecule type" value="Genomic_DNA"/>
</dbReference>
<evidence type="ECO:0000313" key="1">
    <source>
        <dbReference type="EMBL" id="KAI5669409.1"/>
    </source>
</evidence>
<name>A0ACC0B9R6_CATRO</name>
<organism evidence="1 2">
    <name type="scientific">Catharanthus roseus</name>
    <name type="common">Madagascar periwinkle</name>
    <name type="synonym">Vinca rosea</name>
    <dbReference type="NCBI Taxonomy" id="4058"/>
    <lineage>
        <taxon>Eukaryota</taxon>
        <taxon>Viridiplantae</taxon>
        <taxon>Streptophyta</taxon>
        <taxon>Embryophyta</taxon>
        <taxon>Tracheophyta</taxon>
        <taxon>Spermatophyta</taxon>
        <taxon>Magnoliopsida</taxon>
        <taxon>eudicotyledons</taxon>
        <taxon>Gunneridae</taxon>
        <taxon>Pentapetalae</taxon>
        <taxon>asterids</taxon>
        <taxon>lamiids</taxon>
        <taxon>Gentianales</taxon>
        <taxon>Apocynaceae</taxon>
        <taxon>Rauvolfioideae</taxon>
        <taxon>Vinceae</taxon>
        <taxon>Catharanthinae</taxon>
        <taxon>Catharanthus</taxon>
    </lineage>
</organism>
<dbReference type="Proteomes" id="UP001060085">
    <property type="component" value="Linkage Group LG04"/>
</dbReference>
<reference evidence="2" key="1">
    <citation type="journal article" date="2023" name="Nat. Plants">
        <title>Single-cell RNA sequencing provides a high-resolution roadmap for understanding the multicellular compartmentation of specialized metabolism.</title>
        <authorList>
            <person name="Sun S."/>
            <person name="Shen X."/>
            <person name="Li Y."/>
            <person name="Li Y."/>
            <person name="Wang S."/>
            <person name="Li R."/>
            <person name="Zhang H."/>
            <person name="Shen G."/>
            <person name="Guo B."/>
            <person name="Wei J."/>
            <person name="Xu J."/>
            <person name="St-Pierre B."/>
            <person name="Chen S."/>
            <person name="Sun C."/>
        </authorList>
    </citation>
    <scope>NUCLEOTIDE SEQUENCE [LARGE SCALE GENOMIC DNA]</scope>
</reference>
<keyword evidence="2" id="KW-1185">Reference proteome</keyword>
<comment type="caution">
    <text evidence="1">The sequence shown here is derived from an EMBL/GenBank/DDBJ whole genome shotgun (WGS) entry which is preliminary data.</text>
</comment>
<accession>A0ACC0B9R6</accession>
<gene>
    <name evidence="1" type="ORF">M9H77_19262</name>
</gene>
<protein>
    <submittedName>
        <fullName evidence="1">Uncharacterized protein</fullName>
    </submittedName>
</protein>
<sequence length="303" mass="35266">MACTVRYNMPLLETIGMTSTSKNFTEQLWLSTCHGDLYTVFVNIDSFIEGQIADIKSSLDYSRLKEKFNAKSNSILKNISKKISHLALKKIWTIQRLFWRTLKIDSYHPCSQEKDMDMNFEMRDLANLLDQISIEPIFKVKKMRRLAKEVLSLVLPEDPSMTLTSPPEVTTIKGRWKTNSTKRHESYWEHVSIAHRKIKKSSGSGSNSGSGSDPSPCSIFSYIDHFPDFEYPFIKNWKNVNGDGNCGYRVEADFVFGDEYQWHEEYHHSDQVSSWAEAYSDRIVDWNMRYAEVYPPRDPIHVY</sequence>
<proteinExistence type="predicted"/>
<evidence type="ECO:0000313" key="2">
    <source>
        <dbReference type="Proteomes" id="UP001060085"/>
    </source>
</evidence>